<evidence type="ECO:0000313" key="3">
    <source>
        <dbReference type="Proteomes" id="UP000201613"/>
    </source>
</evidence>
<evidence type="ECO:0000313" key="2">
    <source>
        <dbReference type="EMBL" id="SMY08491.1"/>
    </source>
</evidence>
<dbReference type="Pfam" id="PF06983">
    <property type="entry name" value="3-dmu-9_3-mt"/>
    <property type="match status" value="1"/>
</dbReference>
<reference evidence="3" key="1">
    <citation type="submission" date="2017-05" db="EMBL/GenBank/DDBJ databases">
        <authorList>
            <person name="Rodrigo-Torres L."/>
            <person name="Arahal R. D."/>
            <person name="Lucena T."/>
        </authorList>
    </citation>
    <scope>NUCLEOTIDE SEQUENCE [LARGE SCALE GENOMIC DNA]</scope>
    <source>
        <strain evidence="3">CECT 8899</strain>
    </source>
</reference>
<dbReference type="OrthoDB" id="9795306at2"/>
<dbReference type="PANTHER" id="PTHR33990">
    <property type="entry name" value="PROTEIN YJDN-RELATED"/>
    <property type="match status" value="1"/>
</dbReference>
<feature type="domain" description="PhnB-like" evidence="1">
    <location>
        <begin position="3"/>
        <end position="130"/>
    </location>
</feature>
<dbReference type="AlphaFoldDB" id="A0A238LFT3"/>
<protein>
    <recommendedName>
        <fullName evidence="1">PhnB-like domain-containing protein</fullName>
    </recommendedName>
</protein>
<organism evidence="2 3">
    <name type="scientific">Flavimaricola marinus</name>
    <dbReference type="NCBI Taxonomy" id="1819565"/>
    <lineage>
        <taxon>Bacteria</taxon>
        <taxon>Pseudomonadati</taxon>
        <taxon>Pseudomonadota</taxon>
        <taxon>Alphaproteobacteria</taxon>
        <taxon>Rhodobacterales</taxon>
        <taxon>Paracoccaceae</taxon>
        <taxon>Flavimaricola</taxon>
    </lineage>
</organism>
<sequence>MQTAPYLFFNGSARAAISAYTKIFDAPPPDIMTMADAPPEMGIPEDRKDWVMHCEMKIGDGILYLSDDFAGNSPAMDGCSVMVSLPTAVEAKSVFDQLAEGGDVRMPWEPTFWSAGFGTLTDAYGVRWMIGTDEAPGG</sequence>
<dbReference type="RefSeq" id="WP_093992650.1">
    <property type="nucleotide sequence ID" value="NZ_FXZK01000004.1"/>
</dbReference>
<gene>
    <name evidence="2" type="ORF">LOM8899_02643</name>
</gene>
<dbReference type="CDD" id="cd06588">
    <property type="entry name" value="PhnB_like"/>
    <property type="match status" value="1"/>
</dbReference>
<keyword evidence="3" id="KW-1185">Reference proteome</keyword>
<dbReference type="EMBL" id="FXZK01000004">
    <property type="protein sequence ID" value="SMY08491.1"/>
    <property type="molecule type" value="Genomic_DNA"/>
</dbReference>
<proteinExistence type="predicted"/>
<dbReference type="Gene3D" id="3.10.180.10">
    <property type="entry name" value="2,3-Dihydroxybiphenyl 1,2-Dioxygenase, domain 1"/>
    <property type="match status" value="1"/>
</dbReference>
<dbReference type="SUPFAM" id="SSF54593">
    <property type="entry name" value="Glyoxalase/Bleomycin resistance protein/Dihydroxybiphenyl dioxygenase"/>
    <property type="match status" value="1"/>
</dbReference>
<name>A0A238LFT3_9RHOB</name>
<dbReference type="PANTHER" id="PTHR33990:SF1">
    <property type="entry name" value="PROTEIN YJDN"/>
    <property type="match status" value="1"/>
</dbReference>
<evidence type="ECO:0000259" key="1">
    <source>
        <dbReference type="Pfam" id="PF06983"/>
    </source>
</evidence>
<dbReference type="InterPro" id="IPR028973">
    <property type="entry name" value="PhnB-like"/>
</dbReference>
<dbReference type="InterPro" id="IPR029068">
    <property type="entry name" value="Glyas_Bleomycin-R_OHBP_Dase"/>
</dbReference>
<accession>A0A238LFT3</accession>
<dbReference type="Proteomes" id="UP000201613">
    <property type="component" value="Unassembled WGS sequence"/>
</dbReference>